<dbReference type="GO" id="GO:0004751">
    <property type="term" value="F:ribose-5-phosphate isomerase activity"/>
    <property type="evidence" value="ECO:0007669"/>
    <property type="project" value="UniProtKB-EC"/>
</dbReference>
<dbReference type="Gene3D" id="3.30.70.260">
    <property type="match status" value="1"/>
</dbReference>
<evidence type="ECO:0000256" key="2">
    <source>
        <dbReference type="HAMAP-Rule" id="MF_00170"/>
    </source>
</evidence>
<dbReference type="SUPFAM" id="SSF100950">
    <property type="entry name" value="NagB/RpiA/CoA transferase-like"/>
    <property type="match status" value="1"/>
</dbReference>
<sequence>MSLDQNQIDVYKEKVGEVGASLVTSGMKVGLGSGSTSACVVRALGRRWQEEGLRFIGVPTSEETARLAQSFGIELSTLGKCPELDLDIDGADEVTRQGFHLIKGLGGALLREKIVRYAAKRFVVVVDERKMVDNLGDHTPVPVEVSTFGWEATAKHLEKIGAEISIRYKKVSVRFKEDCEDFFITDGGNMILDCNFGLVNDPVKLGQSINDIVGVMENGLFIDCTDEVLIAGQNGIQHLRK</sequence>
<feature type="binding site" evidence="2">
    <location>
        <begin position="33"/>
        <end position="36"/>
    </location>
    <ligand>
        <name>substrate</name>
    </ligand>
</feature>
<comment type="similarity">
    <text evidence="2">Belongs to the ribose 5-phosphate isomerase family.</text>
</comment>
<gene>
    <name evidence="2 3" type="primary">rpiA</name>
    <name evidence="3" type="ORF">QJV27_08475</name>
</gene>
<comment type="pathway">
    <text evidence="2">Carbohydrate degradation; pentose phosphate pathway; D-ribose 5-phosphate from D-ribulose 5-phosphate (non-oxidative stage): step 1/1.</text>
</comment>
<dbReference type="HAMAP" id="MF_00170">
    <property type="entry name" value="Rib_5P_isom_A"/>
    <property type="match status" value="1"/>
</dbReference>
<dbReference type="Proteomes" id="UP001431634">
    <property type="component" value="Unassembled WGS sequence"/>
</dbReference>
<reference evidence="3" key="1">
    <citation type="submission" date="2023-05" db="EMBL/GenBank/DDBJ databases">
        <title>Whole genome sequence of Commensalibacter sp.</title>
        <authorList>
            <person name="Charoenyingcharoen P."/>
            <person name="Yukphan P."/>
        </authorList>
    </citation>
    <scope>NUCLEOTIDE SEQUENCE</scope>
    <source>
        <strain evidence="3">TBRC 16381</strain>
    </source>
</reference>
<keyword evidence="4" id="KW-1185">Reference proteome</keyword>
<dbReference type="PANTHER" id="PTHR11934:SF0">
    <property type="entry name" value="RIBOSE-5-PHOSPHATE ISOMERASE"/>
    <property type="match status" value="1"/>
</dbReference>
<dbReference type="Pfam" id="PF06026">
    <property type="entry name" value="Rib_5-P_isom_A"/>
    <property type="match status" value="1"/>
</dbReference>
<feature type="binding site" evidence="2">
    <location>
        <begin position="89"/>
        <end position="92"/>
    </location>
    <ligand>
        <name>substrate</name>
    </ligand>
</feature>
<comment type="function">
    <text evidence="2">Catalyzes the reversible conversion of ribose-5-phosphate to ribulose 5-phosphate.</text>
</comment>
<dbReference type="CDD" id="cd01398">
    <property type="entry name" value="RPI_A"/>
    <property type="match status" value="1"/>
</dbReference>
<dbReference type="SUPFAM" id="SSF75445">
    <property type="entry name" value="D-ribose-5-phosphate isomerase (RpiA), lid domain"/>
    <property type="match status" value="1"/>
</dbReference>
<dbReference type="EMBL" id="JASBAO010000001">
    <property type="protein sequence ID" value="MDI2091403.1"/>
    <property type="molecule type" value="Genomic_DNA"/>
</dbReference>
<keyword evidence="1 2" id="KW-0413">Isomerase</keyword>
<dbReference type="InterPro" id="IPR004788">
    <property type="entry name" value="Ribose5P_isomerase_type_A"/>
</dbReference>
<dbReference type="RefSeq" id="WP_281448499.1">
    <property type="nucleotide sequence ID" value="NZ_JASBAO010000001.1"/>
</dbReference>
<dbReference type="Gene3D" id="3.40.50.1360">
    <property type="match status" value="1"/>
</dbReference>
<organism evidence="3 4">
    <name type="scientific">Commensalibacter oyaizuii</name>
    <dbReference type="NCBI Taxonomy" id="3043873"/>
    <lineage>
        <taxon>Bacteria</taxon>
        <taxon>Pseudomonadati</taxon>
        <taxon>Pseudomonadota</taxon>
        <taxon>Alphaproteobacteria</taxon>
        <taxon>Acetobacterales</taxon>
        <taxon>Acetobacteraceae</taxon>
    </lineage>
</organism>
<evidence type="ECO:0000313" key="4">
    <source>
        <dbReference type="Proteomes" id="UP001431634"/>
    </source>
</evidence>
<feature type="active site" description="Proton acceptor" evidence="2">
    <location>
        <position position="112"/>
    </location>
</feature>
<proteinExistence type="inferred from homology"/>
<evidence type="ECO:0000256" key="1">
    <source>
        <dbReference type="ARBA" id="ARBA00023235"/>
    </source>
</evidence>
<dbReference type="NCBIfam" id="NF001924">
    <property type="entry name" value="PRK00702.1"/>
    <property type="match status" value="1"/>
</dbReference>
<protein>
    <recommendedName>
        <fullName evidence="2">Ribose-5-phosphate isomerase A</fullName>
        <ecNumber evidence="2">5.3.1.6</ecNumber>
    </recommendedName>
    <alternativeName>
        <fullName evidence="2">Phosphoriboisomerase A</fullName>
        <shortName evidence="2">PRI</shortName>
    </alternativeName>
</protein>
<evidence type="ECO:0000313" key="3">
    <source>
        <dbReference type="EMBL" id="MDI2091403.1"/>
    </source>
</evidence>
<comment type="caution">
    <text evidence="3">The sequence shown here is derived from an EMBL/GenBank/DDBJ whole genome shotgun (WGS) entry which is preliminary data.</text>
</comment>
<dbReference type="InterPro" id="IPR020672">
    <property type="entry name" value="Ribose5P_isomerase_typA_subgr"/>
</dbReference>
<feature type="binding site" evidence="2">
    <location>
        <begin position="103"/>
        <end position="106"/>
    </location>
    <ligand>
        <name>substrate</name>
    </ligand>
</feature>
<dbReference type="EC" id="5.3.1.6" evidence="2"/>
<comment type="subunit">
    <text evidence="2">Homodimer.</text>
</comment>
<comment type="catalytic activity">
    <reaction evidence="2">
        <text>aldehydo-D-ribose 5-phosphate = D-ribulose 5-phosphate</text>
        <dbReference type="Rhea" id="RHEA:14657"/>
        <dbReference type="ChEBI" id="CHEBI:58121"/>
        <dbReference type="ChEBI" id="CHEBI:58273"/>
        <dbReference type="EC" id="5.3.1.6"/>
    </reaction>
</comment>
<dbReference type="NCBIfam" id="TIGR00021">
    <property type="entry name" value="rpiA"/>
    <property type="match status" value="1"/>
</dbReference>
<dbReference type="PANTHER" id="PTHR11934">
    <property type="entry name" value="RIBOSE-5-PHOSPHATE ISOMERASE"/>
    <property type="match status" value="1"/>
</dbReference>
<dbReference type="InterPro" id="IPR037171">
    <property type="entry name" value="NagB/RpiA_transferase-like"/>
</dbReference>
<feature type="binding site" evidence="2">
    <location>
        <position position="130"/>
    </location>
    <ligand>
        <name>substrate</name>
    </ligand>
</feature>
<name>A0ABT6Q2S3_9PROT</name>
<accession>A0ABT6Q2S3</accession>